<comment type="caution">
    <text evidence="2">The sequence shown here is derived from an EMBL/GenBank/DDBJ whole genome shotgun (WGS) entry which is preliminary data.</text>
</comment>
<dbReference type="AlphaFoldDB" id="A0A645DDD8"/>
<reference evidence="2" key="1">
    <citation type="submission" date="2019-08" db="EMBL/GenBank/DDBJ databases">
        <authorList>
            <person name="Kucharzyk K."/>
            <person name="Murdoch R.W."/>
            <person name="Higgins S."/>
            <person name="Loffler F."/>
        </authorList>
    </citation>
    <scope>NUCLEOTIDE SEQUENCE</scope>
</reference>
<gene>
    <name evidence="2" type="ORF">SDC9_134457</name>
</gene>
<evidence type="ECO:0008006" key="3">
    <source>
        <dbReference type="Google" id="ProtNLM"/>
    </source>
</evidence>
<feature type="transmembrane region" description="Helical" evidence="1">
    <location>
        <begin position="167"/>
        <end position="185"/>
    </location>
</feature>
<keyword evidence="1" id="KW-0812">Transmembrane</keyword>
<protein>
    <recommendedName>
        <fullName evidence="3">Gram-positive cocci surface proteins LPxTG domain-containing protein</fullName>
    </recommendedName>
</protein>
<evidence type="ECO:0000256" key="1">
    <source>
        <dbReference type="SAM" id="Phobius"/>
    </source>
</evidence>
<accession>A0A645DDD8</accession>
<keyword evidence="1" id="KW-0472">Membrane</keyword>
<sequence length="190" mass="19721">MSMTAFAADSPENEVKVTGVTVNGQEVSPSQVSINLLTKDTITSEYSDISYLFDEDGNLGEEISPELDGMALLSLVDVNLEGLEEGSSATISFQVTGVSAGDDVKVIHYHNGAWEVIQPDSVSNNTVTVTLSSFSPVGFVVEKSAIKEASTVSTVASPETGGINTTVVAGVMVGCIVLAGAAFALKKKAR</sequence>
<proteinExistence type="predicted"/>
<keyword evidence="1" id="KW-1133">Transmembrane helix</keyword>
<evidence type="ECO:0000313" key="2">
    <source>
        <dbReference type="EMBL" id="MPM87361.1"/>
    </source>
</evidence>
<dbReference type="EMBL" id="VSSQ01035195">
    <property type="protein sequence ID" value="MPM87361.1"/>
    <property type="molecule type" value="Genomic_DNA"/>
</dbReference>
<name>A0A645DDD8_9ZZZZ</name>
<organism evidence="2">
    <name type="scientific">bioreactor metagenome</name>
    <dbReference type="NCBI Taxonomy" id="1076179"/>
    <lineage>
        <taxon>unclassified sequences</taxon>
        <taxon>metagenomes</taxon>
        <taxon>ecological metagenomes</taxon>
    </lineage>
</organism>